<evidence type="ECO:0000313" key="1">
    <source>
        <dbReference type="EMBL" id="VAW69555.1"/>
    </source>
</evidence>
<accession>A0A3B0XM34</accession>
<proteinExistence type="predicted"/>
<name>A0A3B0XM34_9ZZZZ</name>
<sequence>MKIYVFYGNEIEILTEPLLKRCVFISIFEKISLLIGDEWYYEKNKRQEHKSREVDERYIISFSNVIHFPKKFDLLFLI</sequence>
<organism evidence="1">
    <name type="scientific">hydrothermal vent metagenome</name>
    <dbReference type="NCBI Taxonomy" id="652676"/>
    <lineage>
        <taxon>unclassified sequences</taxon>
        <taxon>metagenomes</taxon>
        <taxon>ecological metagenomes</taxon>
    </lineage>
</organism>
<protein>
    <submittedName>
        <fullName evidence="1">Uncharacterized protein</fullName>
    </submittedName>
</protein>
<dbReference type="AlphaFoldDB" id="A0A3B0XM34"/>
<reference evidence="1" key="1">
    <citation type="submission" date="2018-06" db="EMBL/GenBank/DDBJ databases">
        <authorList>
            <person name="Zhirakovskaya E."/>
        </authorList>
    </citation>
    <scope>NUCLEOTIDE SEQUENCE</scope>
</reference>
<gene>
    <name evidence="1" type="ORF">MNBD_GAMMA10-78</name>
</gene>
<dbReference type="EMBL" id="UOFJ01000444">
    <property type="protein sequence ID" value="VAW69555.1"/>
    <property type="molecule type" value="Genomic_DNA"/>
</dbReference>